<keyword evidence="6 7" id="KW-0472">Membrane</keyword>
<feature type="transmembrane region" description="Helical" evidence="7">
    <location>
        <begin position="30"/>
        <end position="48"/>
    </location>
</feature>
<comment type="similarity">
    <text evidence="2">Belongs to the UPF0410 family.</text>
</comment>
<evidence type="ECO:0000256" key="5">
    <source>
        <dbReference type="ARBA" id="ARBA00022989"/>
    </source>
</evidence>
<dbReference type="Pfam" id="PF04226">
    <property type="entry name" value="Transgly_assoc"/>
    <property type="match status" value="1"/>
</dbReference>
<keyword evidence="9" id="KW-1185">Reference proteome</keyword>
<dbReference type="PANTHER" id="PTHR33884">
    <property type="entry name" value="UPF0410 PROTEIN YMGE"/>
    <property type="match status" value="1"/>
</dbReference>
<keyword evidence="5 7" id="KW-1133">Transmembrane helix</keyword>
<organism evidence="8 9">
    <name type="scientific">Paracoccus homiensis</name>
    <dbReference type="NCBI Taxonomy" id="364199"/>
    <lineage>
        <taxon>Bacteria</taxon>
        <taxon>Pseudomonadati</taxon>
        <taxon>Pseudomonadota</taxon>
        <taxon>Alphaproteobacteria</taxon>
        <taxon>Rhodobacterales</taxon>
        <taxon>Paracoccaceae</taxon>
        <taxon>Paracoccus</taxon>
    </lineage>
</organism>
<evidence type="ECO:0000256" key="1">
    <source>
        <dbReference type="ARBA" id="ARBA00004651"/>
    </source>
</evidence>
<evidence type="ECO:0000256" key="4">
    <source>
        <dbReference type="ARBA" id="ARBA00022692"/>
    </source>
</evidence>
<evidence type="ECO:0000256" key="7">
    <source>
        <dbReference type="SAM" id="Phobius"/>
    </source>
</evidence>
<evidence type="ECO:0000256" key="2">
    <source>
        <dbReference type="ARBA" id="ARBA00011006"/>
    </source>
</evidence>
<protein>
    <submittedName>
        <fullName evidence="8">Uncharacterized membrane protein YeaQ/YmgE, transglycosylase-associated protein family</fullName>
    </submittedName>
</protein>
<dbReference type="RefSeq" id="WP_090732548.1">
    <property type="nucleotide sequence ID" value="NZ_FOHO01000002.1"/>
</dbReference>
<dbReference type="InterPro" id="IPR007341">
    <property type="entry name" value="Transgly_assoc"/>
</dbReference>
<dbReference type="STRING" id="364199.SAMN04489858_102254"/>
<dbReference type="GO" id="GO:0005886">
    <property type="term" value="C:plasma membrane"/>
    <property type="evidence" value="ECO:0007669"/>
    <property type="project" value="UniProtKB-SubCell"/>
</dbReference>
<dbReference type="PANTHER" id="PTHR33884:SF3">
    <property type="entry name" value="UPF0410 PROTEIN YMGE"/>
    <property type="match status" value="1"/>
</dbReference>
<feature type="transmembrane region" description="Helical" evidence="7">
    <location>
        <begin position="60"/>
        <end position="80"/>
    </location>
</feature>
<proteinExistence type="inferred from homology"/>
<keyword evidence="3" id="KW-1003">Cell membrane</keyword>
<sequence>MAGFGWIMSIILGAIAGWIAEKIMKGDHSLITNIILGILGAVLGNWLFRLIFSTTAGGAIGQVIVAVIGACILIWAGRAIRGRT</sequence>
<dbReference type="AlphaFoldDB" id="A0A1I0ALG4"/>
<name>A0A1I0ALG4_9RHOB</name>
<accession>A0A1I0ALG4</accession>
<evidence type="ECO:0000313" key="8">
    <source>
        <dbReference type="EMBL" id="SES94175.1"/>
    </source>
</evidence>
<feature type="transmembrane region" description="Helical" evidence="7">
    <location>
        <begin position="6"/>
        <end position="23"/>
    </location>
</feature>
<dbReference type="Proteomes" id="UP000199180">
    <property type="component" value="Unassembled WGS sequence"/>
</dbReference>
<gene>
    <name evidence="8" type="ORF">SAMN04489858_102254</name>
</gene>
<evidence type="ECO:0000313" key="9">
    <source>
        <dbReference type="Proteomes" id="UP000199180"/>
    </source>
</evidence>
<keyword evidence="4 7" id="KW-0812">Transmembrane</keyword>
<evidence type="ECO:0000256" key="3">
    <source>
        <dbReference type="ARBA" id="ARBA00022475"/>
    </source>
</evidence>
<comment type="subcellular location">
    <subcellularLocation>
        <location evidence="1">Cell membrane</location>
        <topology evidence="1">Multi-pass membrane protein</topology>
    </subcellularLocation>
</comment>
<dbReference type="OrthoDB" id="9815411at2"/>
<reference evidence="8 9" key="1">
    <citation type="submission" date="2016-10" db="EMBL/GenBank/DDBJ databases">
        <authorList>
            <person name="de Groot N.N."/>
        </authorList>
    </citation>
    <scope>NUCLEOTIDE SEQUENCE [LARGE SCALE GENOMIC DNA]</scope>
    <source>
        <strain evidence="8 9">DSM 17862</strain>
    </source>
</reference>
<dbReference type="EMBL" id="FOHO01000002">
    <property type="protein sequence ID" value="SES94175.1"/>
    <property type="molecule type" value="Genomic_DNA"/>
</dbReference>
<evidence type="ECO:0000256" key="6">
    <source>
        <dbReference type="ARBA" id="ARBA00023136"/>
    </source>
</evidence>